<organism evidence="1 2">
    <name type="scientific">Gordonia phage VanLee</name>
    <dbReference type="NCBI Taxonomy" id="2845816"/>
    <lineage>
        <taxon>Viruses</taxon>
        <taxon>Duplodnaviria</taxon>
        <taxon>Heunggongvirae</taxon>
        <taxon>Uroviricota</taxon>
        <taxon>Caudoviricetes</taxon>
        <taxon>Kruegerviridae</taxon>
        <taxon>Vanleevirus</taxon>
        <taxon>Vanleevirus vanlee</taxon>
    </lineage>
</organism>
<evidence type="ECO:0000313" key="2">
    <source>
        <dbReference type="Proteomes" id="UP000683422"/>
    </source>
</evidence>
<dbReference type="Proteomes" id="UP000683422">
    <property type="component" value="Segment"/>
</dbReference>
<name>A0A8F2D9M0_9CAUD</name>
<proteinExistence type="predicted"/>
<keyword evidence="2" id="KW-1185">Reference proteome</keyword>
<evidence type="ECO:0000313" key="1">
    <source>
        <dbReference type="EMBL" id="QWS68272.1"/>
    </source>
</evidence>
<dbReference type="KEGG" id="vg:80020569"/>
<dbReference type="RefSeq" id="YP_010755896.1">
    <property type="nucleotide sequence ID" value="NC_073474.1"/>
</dbReference>
<dbReference type="EMBL" id="MZ028627">
    <property type="protein sequence ID" value="QWS68272.1"/>
    <property type="molecule type" value="Genomic_DNA"/>
</dbReference>
<protein>
    <submittedName>
        <fullName evidence="1">Uncharacterized protein</fullName>
    </submittedName>
</protein>
<reference evidence="1" key="1">
    <citation type="submission" date="2021-04" db="EMBL/GenBank/DDBJ databases">
        <authorList>
            <person name="Barnhill K.B."/>
            <person name="Biggs A.M."/>
            <person name="Bland J."/>
            <person name="Choudhary H.M."/>
            <person name="Crogan R.E."/>
            <person name="Finocchiaro A.B."/>
            <person name="Franco V."/>
            <person name="Fuller T.A."/>
            <person name="Hanwacker C.G."/>
            <person name="Howard Z.E."/>
            <person name="Iqbal M."/>
            <person name="Mathew A.M."/>
            <person name="Miller S."/>
            <person name="Padhye S."/>
            <person name="Rainey E."/>
            <person name="Rodriguez A."/>
            <person name="Stewart E."/>
            <person name="Otero L.A."/>
            <person name="Chase M.A."/>
            <person name="Pollenz R.S."/>
            <person name="Garlena R.A."/>
            <person name="Russell D.A."/>
            <person name="Jacobs-Sera D."/>
            <person name="Hatfull G.F."/>
        </authorList>
    </citation>
    <scope>NUCLEOTIDE SEQUENCE</scope>
</reference>
<dbReference type="GeneID" id="80020569"/>
<accession>A0A8F2D9M0</accession>
<sequence length="51" mass="5807">MDPDAALTEIRRLTDRLGSDVDEEARELAARFSALDEWICRGGFLPSAWQR</sequence>
<gene>
    <name evidence="1" type="primary">156</name>
    <name evidence="1" type="ORF">SEA_VANLEE_156</name>
</gene>